<dbReference type="Proteomes" id="UP000057134">
    <property type="component" value="Chromosome"/>
</dbReference>
<gene>
    <name evidence="1" type="ORF">XA26_02270</name>
</gene>
<evidence type="ECO:0000313" key="2">
    <source>
        <dbReference type="Proteomes" id="UP000057134"/>
    </source>
</evidence>
<dbReference type="AlphaFoldDB" id="A0A0N9XA32"/>
<reference evidence="1 2" key="1">
    <citation type="journal article" date="2015" name="MBio">
        <title>Enzymatic Degradation of Phenazines Can Generate Energy and Protect Sensitive Organisms from Toxicity.</title>
        <authorList>
            <person name="Costa K.C."/>
            <person name="Bergkessel M."/>
            <person name="Saunders S."/>
            <person name="Korlach J."/>
            <person name="Newman D.K."/>
        </authorList>
    </citation>
    <scope>NUCLEOTIDE SEQUENCE [LARGE SCALE GENOMIC DNA]</scope>
    <source>
        <strain evidence="1 2">CT6</strain>
    </source>
</reference>
<sequence>MAEFDGLFGQSVLRSVRVSATRLDLVLAADAEAAARDLAAREVGCCSFFRFDFDTAGSDVVISIGVPPSHTDVLDALAQRIGDMTTGQTR</sequence>
<accession>A0A0N9XA32</accession>
<keyword evidence="2" id="KW-1185">Reference proteome</keyword>
<evidence type="ECO:0000313" key="1">
    <source>
        <dbReference type="EMBL" id="ALI24093.1"/>
    </source>
</evidence>
<dbReference type="STRING" id="1766.XA26_02270"/>
<dbReference type="EMBL" id="CP011269">
    <property type="protein sequence ID" value="ALI24093.1"/>
    <property type="molecule type" value="Genomic_DNA"/>
</dbReference>
<dbReference type="KEGG" id="mft:XA26_02270"/>
<protein>
    <submittedName>
        <fullName evidence="1">Uncharacterized protein</fullName>
    </submittedName>
</protein>
<proteinExistence type="predicted"/>
<dbReference type="PATRIC" id="fig|1766.6.peg.223"/>
<organism evidence="1 2">
    <name type="scientific">Mycolicibacterium fortuitum</name>
    <name type="common">Mycobacterium fortuitum</name>
    <dbReference type="NCBI Taxonomy" id="1766"/>
    <lineage>
        <taxon>Bacteria</taxon>
        <taxon>Bacillati</taxon>
        <taxon>Actinomycetota</taxon>
        <taxon>Actinomycetes</taxon>
        <taxon>Mycobacteriales</taxon>
        <taxon>Mycobacteriaceae</taxon>
        <taxon>Mycolicibacterium</taxon>
    </lineage>
</organism>
<name>A0A0N9XA32_MYCFO</name>